<dbReference type="STRING" id="246409.I1BPY4"/>
<accession>I1BPY4</accession>
<organism evidence="2 3">
    <name type="scientific">Rhizopus delemar (strain RA 99-880 / ATCC MYA-4621 / FGSC 9543 / NRRL 43880)</name>
    <name type="common">Mucormycosis agent</name>
    <name type="synonym">Rhizopus arrhizus var. delemar</name>
    <dbReference type="NCBI Taxonomy" id="246409"/>
    <lineage>
        <taxon>Eukaryota</taxon>
        <taxon>Fungi</taxon>
        <taxon>Fungi incertae sedis</taxon>
        <taxon>Mucoromycota</taxon>
        <taxon>Mucoromycotina</taxon>
        <taxon>Mucoromycetes</taxon>
        <taxon>Mucorales</taxon>
        <taxon>Mucorineae</taxon>
        <taxon>Rhizopodaceae</taxon>
        <taxon>Rhizopus</taxon>
    </lineage>
</organism>
<evidence type="ECO:0000313" key="3">
    <source>
        <dbReference type="Proteomes" id="UP000009138"/>
    </source>
</evidence>
<dbReference type="AlphaFoldDB" id="I1BPY4"/>
<dbReference type="Proteomes" id="UP000009138">
    <property type="component" value="Unassembled WGS sequence"/>
</dbReference>
<reference evidence="2 3" key="1">
    <citation type="journal article" date="2009" name="PLoS Genet.">
        <title>Genomic analysis of the basal lineage fungus Rhizopus oryzae reveals a whole-genome duplication.</title>
        <authorList>
            <person name="Ma L.-J."/>
            <person name="Ibrahim A.S."/>
            <person name="Skory C."/>
            <person name="Grabherr M.G."/>
            <person name="Burger G."/>
            <person name="Butler M."/>
            <person name="Elias M."/>
            <person name="Idnurm A."/>
            <person name="Lang B.F."/>
            <person name="Sone T."/>
            <person name="Abe A."/>
            <person name="Calvo S.E."/>
            <person name="Corrochano L.M."/>
            <person name="Engels R."/>
            <person name="Fu J."/>
            <person name="Hansberg W."/>
            <person name="Kim J.-M."/>
            <person name="Kodira C.D."/>
            <person name="Koehrsen M.J."/>
            <person name="Liu B."/>
            <person name="Miranda-Saavedra D."/>
            <person name="O'Leary S."/>
            <person name="Ortiz-Castellanos L."/>
            <person name="Poulter R."/>
            <person name="Rodriguez-Romero J."/>
            <person name="Ruiz-Herrera J."/>
            <person name="Shen Y.-Q."/>
            <person name="Zeng Q."/>
            <person name="Galagan J."/>
            <person name="Birren B.W."/>
            <person name="Cuomo C.A."/>
            <person name="Wickes B.L."/>
        </authorList>
    </citation>
    <scope>NUCLEOTIDE SEQUENCE [LARGE SCALE GENOMIC DNA]</scope>
    <source>
        <strain evidence="3">RA 99-880 / ATCC MYA-4621 / FGSC 9543 / NRRL 43880</strain>
    </source>
</reference>
<dbReference type="SMART" id="SM00355">
    <property type="entry name" value="ZnF_C2H2"/>
    <property type="match status" value="2"/>
</dbReference>
<dbReference type="GeneID" id="93609940"/>
<dbReference type="InterPro" id="IPR013087">
    <property type="entry name" value="Znf_C2H2_type"/>
</dbReference>
<protein>
    <recommendedName>
        <fullName evidence="1">C2H2-type domain-containing protein</fullName>
    </recommendedName>
</protein>
<dbReference type="EMBL" id="CH476733">
    <property type="protein sequence ID" value="EIE78264.1"/>
    <property type="molecule type" value="Genomic_DNA"/>
</dbReference>
<name>I1BPY4_RHIO9</name>
<feature type="domain" description="C2H2-type" evidence="1">
    <location>
        <begin position="10"/>
        <end position="34"/>
    </location>
</feature>
<evidence type="ECO:0000259" key="1">
    <source>
        <dbReference type="SMART" id="SM00355"/>
    </source>
</evidence>
<dbReference type="eggNOG" id="ENOG502T9YN">
    <property type="taxonomic scope" value="Eukaryota"/>
</dbReference>
<dbReference type="OrthoDB" id="2440573at2759"/>
<dbReference type="OMA" id="ANGCEEN"/>
<evidence type="ECO:0000313" key="2">
    <source>
        <dbReference type="EMBL" id="EIE78264.1"/>
    </source>
</evidence>
<dbReference type="VEuPathDB" id="FungiDB:RO3G_02968"/>
<dbReference type="InParanoid" id="I1BPY4"/>
<proteinExistence type="predicted"/>
<sequence length="584" mass="64318">MIEKPIFLNLACHICEKDGFFQKRNLRLHYLNVHEMKLPTTTRYAKPVSPPDCKIVKAKENATAVYYKCPSCNIVTESLTLFGQHIVNHLDDIASQDPNHDTTDDIVEDPVLQPGNTFTIDPTDIIVSPIPQKSSYIGTVAAPIQISCKPSPRSYDEAVLYACQQQHVCDEEKIKTLCLVDSLSLQPIAITDQQGTEHIALTHAQVVNKLVNTHESIKPILTSKRSYSDMIDKGALCVQCRTEATDGLENLLLMSPYTTLLSQQNFVEISDQVCHFLNSDWEFFPQFRFFSAMALAGAILVNVSNNQAVILNTIEVYGRTKPVDVFCEPFGKIKGSAQPTSIPPTAIRTRYPGLWPTTLASSEGLKLVIGTNVSNILVTSSMRLDKIENPSIGGITTNFTIPSTKDSLYCKLFMDRSMLDQAMTIVNNPGIHRLSDTLILGQLRAIRSKFHTTDAYILCRATGPLTMSHLHQPCSLFTLSEFKSIPASAIFRIIATSVLKNGQAAGLSKKRVQDTLALCSGSSAKTALTDILDLFGPEGDDIPILGNANLNRKLEELANGIKSHLVVANEVTAKYIVNTFNTFA</sequence>
<dbReference type="RefSeq" id="XP_067513660.1">
    <property type="nucleotide sequence ID" value="XM_067657559.1"/>
</dbReference>
<keyword evidence="3" id="KW-1185">Reference proteome</keyword>
<gene>
    <name evidence="2" type="ORF">RO3G_02968</name>
</gene>
<feature type="domain" description="C2H2-type" evidence="1">
    <location>
        <begin position="67"/>
        <end position="89"/>
    </location>
</feature>